<dbReference type="EMBL" id="CP056162">
    <property type="protein sequence ID" value="QLV04266.1"/>
    <property type="molecule type" value="Genomic_DNA"/>
</dbReference>
<sequence length="81" mass="9589">MYWVKLTVAERKRISDAYAAQAAQLQLSDNEELPRDVKRKVRAKVLRMIRAERKARTAKAQRTKAYRAAENTFTWQPARRR</sequence>
<organism evidence="1 2">
    <name type="scientific">Escherichia marmotae</name>
    <dbReference type="NCBI Taxonomy" id="1499973"/>
    <lineage>
        <taxon>Bacteria</taxon>
        <taxon>Pseudomonadati</taxon>
        <taxon>Pseudomonadota</taxon>
        <taxon>Gammaproteobacteria</taxon>
        <taxon>Enterobacterales</taxon>
        <taxon>Enterobacteriaceae</taxon>
        <taxon>Escherichia</taxon>
    </lineage>
</organism>
<name>A0A7H9KFZ1_9ESCH</name>
<protein>
    <submittedName>
        <fullName evidence="1">Uncharacterized protein</fullName>
    </submittedName>
</protein>
<geneLocation type="plasmid" evidence="2">
    <name>prhbstw-00814_4</name>
</geneLocation>
<keyword evidence="1" id="KW-0614">Plasmid</keyword>
<evidence type="ECO:0000313" key="1">
    <source>
        <dbReference type="EMBL" id="QLV04266.1"/>
    </source>
</evidence>
<gene>
    <name evidence="1" type="ORF">HV284_24740</name>
</gene>
<dbReference type="Proteomes" id="UP000512115">
    <property type="component" value="Plasmid pRHBSTW-00814_4"/>
</dbReference>
<reference evidence="1 2" key="1">
    <citation type="submission" date="2020-06" db="EMBL/GenBank/DDBJ databases">
        <title>REHAB project genomes.</title>
        <authorList>
            <person name="Shaw L.P."/>
        </authorList>
    </citation>
    <scope>NUCLEOTIDE SEQUENCE [LARGE SCALE GENOMIC DNA]</scope>
    <source>
        <strain evidence="1 2">RHBSTW-00814</strain>
        <plasmid evidence="2">prhbstw-00814_4</plasmid>
    </source>
</reference>
<dbReference type="RefSeq" id="WP_181475219.1">
    <property type="nucleotide sequence ID" value="NZ_CP056162.1"/>
</dbReference>
<dbReference type="AlphaFoldDB" id="A0A7H9KFZ1"/>
<accession>A0A7H9KFZ1</accession>
<proteinExistence type="predicted"/>
<evidence type="ECO:0000313" key="2">
    <source>
        <dbReference type="Proteomes" id="UP000512115"/>
    </source>
</evidence>